<dbReference type="RefSeq" id="WP_238175510.1">
    <property type="nucleotide sequence ID" value="NZ_SODU01000002.1"/>
</dbReference>
<dbReference type="InterPro" id="IPR000515">
    <property type="entry name" value="MetI-like"/>
</dbReference>
<evidence type="ECO:0000256" key="4">
    <source>
        <dbReference type="ARBA" id="ARBA00022692"/>
    </source>
</evidence>
<evidence type="ECO:0000256" key="3">
    <source>
        <dbReference type="ARBA" id="ARBA00022475"/>
    </source>
</evidence>
<keyword evidence="2 7" id="KW-0813">Transport</keyword>
<keyword evidence="6 7" id="KW-0472">Membrane</keyword>
<feature type="transmembrane region" description="Helical" evidence="7">
    <location>
        <begin position="234"/>
        <end position="254"/>
    </location>
</feature>
<sequence length="352" mass="38127">MTATAPVAERPAKEPKQPKRQQRFNEGTGRLAAMLLSPTMLVLGLVVLFPIISALRESLYTSGTKLDENGFIVKGSTFVGLQNYTDIFKGEIGDRFWNAFYNTTFFTVICVVLETVLGVVMALIMHKAFKGRGVVRASILVPWAIPTVISALLWKWIFQADGIANDLLGTQILWSTEGWQSKMSVILADTWKTAPFIGLLVLAGLQTIPAEVYEAAKVDGASVWKTFTRITLPLVKPALLVAVLFRILDTLRIFDLPFVLVGPHKDSVETLSMLAYDEAFNTRYGPAAAYATVLFVYVAVVAYAFVKILGADVIGEARAKKPGGGGKGRRKKREIEEAPGVAMGAAAGGGGV</sequence>
<keyword evidence="5 7" id="KW-1133">Transmembrane helix</keyword>
<protein>
    <submittedName>
        <fullName evidence="10">Carbohydrate ABC transporter membrane protein 1 (CUT1 family)</fullName>
    </submittedName>
</protein>
<comment type="subcellular location">
    <subcellularLocation>
        <location evidence="1 7">Cell membrane</location>
        <topology evidence="1 7">Multi-pass membrane protein</topology>
    </subcellularLocation>
</comment>
<evidence type="ECO:0000259" key="9">
    <source>
        <dbReference type="PROSITE" id="PS50928"/>
    </source>
</evidence>
<keyword evidence="11" id="KW-1185">Reference proteome</keyword>
<dbReference type="Proteomes" id="UP000295060">
    <property type="component" value="Unassembled WGS sequence"/>
</dbReference>
<evidence type="ECO:0000256" key="7">
    <source>
        <dbReference type="RuleBase" id="RU363032"/>
    </source>
</evidence>
<proteinExistence type="inferred from homology"/>
<gene>
    <name evidence="10" type="ORF">EV137_4838</name>
</gene>
<feature type="domain" description="ABC transmembrane type-1" evidence="9">
    <location>
        <begin position="100"/>
        <end position="305"/>
    </location>
</feature>
<keyword evidence="4 7" id="KW-0812">Transmembrane</keyword>
<dbReference type="SUPFAM" id="SSF161098">
    <property type="entry name" value="MetI-like"/>
    <property type="match status" value="1"/>
</dbReference>
<dbReference type="InterPro" id="IPR035906">
    <property type="entry name" value="MetI-like_sf"/>
</dbReference>
<dbReference type="PROSITE" id="PS50928">
    <property type="entry name" value="ABC_TM1"/>
    <property type="match status" value="1"/>
</dbReference>
<evidence type="ECO:0000313" key="10">
    <source>
        <dbReference type="EMBL" id="TDW91005.1"/>
    </source>
</evidence>
<feature type="region of interest" description="Disordered" evidence="8">
    <location>
        <begin position="320"/>
        <end position="352"/>
    </location>
</feature>
<feature type="transmembrane region" description="Helical" evidence="7">
    <location>
        <begin position="137"/>
        <end position="157"/>
    </location>
</feature>
<accession>A0ABY2FIX0</accession>
<dbReference type="CDD" id="cd06261">
    <property type="entry name" value="TM_PBP2"/>
    <property type="match status" value="1"/>
</dbReference>
<evidence type="ECO:0000256" key="2">
    <source>
        <dbReference type="ARBA" id="ARBA00022448"/>
    </source>
</evidence>
<dbReference type="Gene3D" id="1.10.3720.10">
    <property type="entry name" value="MetI-like"/>
    <property type="match status" value="1"/>
</dbReference>
<evidence type="ECO:0000256" key="6">
    <source>
        <dbReference type="ARBA" id="ARBA00023136"/>
    </source>
</evidence>
<comment type="caution">
    <text evidence="10">The sequence shown here is derived from an EMBL/GenBank/DDBJ whole genome shotgun (WGS) entry which is preliminary data.</text>
</comment>
<feature type="transmembrane region" description="Helical" evidence="7">
    <location>
        <begin position="287"/>
        <end position="306"/>
    </location>
</feature>
<keyword evidence="3" id="KW-1003">Cell membrane</keyword>
<organism evidence="10 11">
    <name type="scientific">Kribbella pratensis</name>
    <dbReference type="NCBI Taxonomy" id="2512112"/>
    <lineage>
        <taxon>Bacteria</taxon>
        <taxon>Bacillati</taxon>
        <taxon>Actinomycetota</taxon>
        <taxon>Actinomycetes</taxon>
        <taxon>Propionibacteriales</taxon>
        <taxon>Kribbellaceae</taxon>
        <taxon>Kribbella</taxon>
    </lineage>
</organism>
<evidence type="ECO:0000256" key="8">
    <source>
        <dbReference type="SAM" id="MobiDB-lite"/>
    </source>
</evidence>
<comment type="similarity">
    <text evidence="7">Belongs to the binding-protein-dependent transport system permease family.</text>
</comment>
<evidence type="ECO:0000256" key="5">
    <source>
        <dbReference type="ARBA" id="ARBA00022989"/>
    </source>
</evidence>
<reference evidence="10 11" key="1">
    <citation type="submission" date="2019-03" db="EMBL/GenBank/DDBJ databases">
        <title>Genomic Encyclopedia of Type Strains, Phase III (KMG-III): the genomes of soil and plant-associated and newly described type strains.</title>
        <authorList>
            <person name="Whitman W."/>
        </authorList>
    </citation>
    <scope>NUCLEOTIDE SEQUENCE [LARGE SCALE GENOMIC DNA]</scope>
    <source>
        <strain evidence="10 11">VKMAc-2574</strain>
    </source>
</reference>
<feature type="transmembrane region" description="Helical" evidence="7">
    <location>
        <begin position="193"/>
        <end position="213"/>
    </location>
</feature>
<feature type="region of interest" description="Disordered" evidence="8">
    <location>
        <begin position="1"/>
        <end position="23"/>
    </location>
</feature>
<name>A0ABY2FIX0_9ACTN</name>
<dbReference type="EMBL" id="SODU01000002">
    <property type="protein sequence ID" value="TDW91005.1"/>
    <property type="molecule type" value="Genomic_DNA"/>
</dbReference>
<evidence type="ECO:0000313" key="11">
    <source>
        <dbReference type="Proteomes" id="UP000295060"/>
    </source>
</evidence>
<evidence type="ECO:0000256" key="1">
    <source>
        <dbReference type="ARBA" id="ARBA00004651"/>
    </source>
</evidence>
<dbReference type="PANTHER" id="PTHR43005:SF1">
    <property type="entry name" value="SPERMIDINE_PUTRESCINE TRANSPORT SYSTEM PERMEASE PROTEIN"/>
    <property type="match status" value="1"/>
</dbReference>
<dbReference type="Pfam" id="PF00528">
    <property type="entry name" value="BPD_transp_1"/>
    <property type="match status" value="1"/>
</dbReference>
<feature type="transmembrane region" description="Helical" evidence="7">
    <location>
        <begin position="105"/>
        <end position="125"/>
    </location>
</feature>
<dbReference type="PANTHER" id="PTHR43005">
    <property type="entry name" value="BLR7065 PROTEIN"/>
    <property type="match status" value="1"/>
</dbReference>
<feature type="transmembrane region" description="Helical" evidence="7">
    <location>
        <begin position="31"/>
        <end position="52"/>
    </location>
</feature>